<organism evidence="2 3">
    <name type="scientific">Reinekea marinisedimentorum</name>
    <dbReference type="NCBI Taxonomy" id="230495"/>
    <lineage>
        <taxon>Bacteria</taxon>
        <taxon>Pseudomonadati</taxon>
        <taxon>Pseudomonadota</taxon>
        <taxon>Gammaproteobacteria</taxon>
        <taxon>Oceanospirillales</taxon>
        <taxon>Saccharospirillaceae</taxon>
        <taxon>Reinekea</taxon>
    </lineage>
</organism>
<name>A0A4R3I7M2_9GAMM</name>
<evidence type="ECO:0000313" key="2">
    <source>
        <dbReference type="EMBL" id="TCS41285.1"/>
    </source>
</evidence>
<evidence type="ECO:0000313" key="3">
    <source>
        <dbReference type="Proteomes" id="UP000295793"/>
    </source>
</evidence>
<proteinExistence type="predicted"/>
<dbReference type="OrthoDB" id="8093300at2"/>
<dbReference type="RefSeq" id="WP_132701262.1">
    <property type="nucleotide sequence ID" value="NZ_SLZR01000006.1"/>
</dbReference>
<protein>
    <recommendedName>
        <fullName evidence="1">EF-hand domain-containing protein</fullName>
    </recommendedName>
</protein>
<reference evidence="2 3" key="1">
    <citation type="submission" date="2019-03" db="EMBL/GenBank/DDBJ databases">
        <title>Genomic Encyclopedia of Archaeal and Bacterial Type Strains, Phase II (KMG-II): from individual species to whole genera.</title>
        <authorList>
            <person name="Goeker M."/>
        </authorList>
    </citation>
    <scope>NUCLEOTIDE SEQUENCE [LARGE SCALE GENOMIC DNA]</scope>
    <source>
        <strain evidence="2 3">DSM 15388</strain>
    </source>
</reference>
<dbReference type="EMBL" id="SLZR01000006">
    <property type="protein sequence ID" value="TCS41285.1"/>
    <property type="molecule type" value="Genomic_DNA"/>
</dbReference>
<comment type="caution">
    <text evidence="2">The sequence shown here is derived from an EMBL/GenBank/DDBJ whole genome shotgun (WGS) entry which is preliminary data.</text>
</comment>
<sequence length="932" mass="103819">MNILMPLEKTSAEQLINNNMALNGGHYIFGANRHWHGGMHFTSTKKVQAIADGTLIAYRTTEDYLSYSYDKNGSTVDSPYSNNFALIKHQFKSPKGAELTYYSLYMHLLPANYLEADKNKAIPSFLQAGTGSEAEAIVNSNEDPQGGLNLRSTETGGIRAFAPFNSSLQIVQPPADYKTNESYSSFFQNNNSDSNWQLVQNGSNDIFQAYMSSEQVAVEGNSATVTTNEDYGPAGYGLRIRECGPGGKVLQVAKKGDTVKVVLDESATWLQVTEINGEPAPENSYICSSRERLKINPHEVDHSKATGSVICPNLAIEAGACLGYPGHHLDQKNCLHFEIFSDDSLINFMNNPYNEGEGSLLKIPAGTLIYKRESIPVETSGENINELTGINVTNSSESGNFVEVTTTIQAGLLKHADLAWHKATNSYTITSNLESYRKYWGSSLTAETHLTFISRCDQQLSLTANNPEYRLASTDLAEQKTFWINKEDLNLLEISGKGSFLKTACNNVYCECPEQYSYQGSSDITSDDVVLSVTDCVIACDANDTGWVNAQLPKQTARSTPLLSFAGGASWPKQNSGWVKEEDCQKLSPYDWPGFKVMSETGSGGKDAYIDISNLNSFFREILDTIDENGNGIISYHELNNAYKNPTINKRLAYTIAKHPTEWDVDESVSKWSHLETWFESSESFENTKEQIRNLSFIQDVDSLNDPDTFHIHPLSFILQLKEILKIYLPIQKIKNSQDDSLKDLPESKLIWFNSEKMSENINFKSKSTEFKKHLTIDFKRKVIQISNDLNINPNYLMAAMALETGYTFSPSITNSIGATGLIQFTKTTAKKVLKTTTGDLSQLTAVEQLDYVKKYLVKNKVDKVRNVGDLYLCIFSPAYVGKSEDFILYSSPDNAYLNNRGLDSNSDSKISKEEITKKINLIMKIGKEYAA</sequence>
<evidence type="ECO:0000259" key="1">
    <source>
        <dbReference type="PROSITE" id="PS50222"/>
    </source>
</evidence>
<gene>
    <name evidence="2" type="ORF">BCF53_10616</name>
</gene>
<dbReference type="PROSITE" id="PS00018">
    <property type="entry name" value="EF_HAND_1"/>
    <property type="match status" value="1"/>
</dbReference>
<dbReference type="InterPro" id="IPR023346">
    <property type="entry name" value="Lysozyme-like_dom_sf"/>
</dbReference>
<dbReference type="Proteomes" id="UP000295793">
    <property type="component" value="Unassembled WGS sequence"/>
</dbReference>
<dbReference type="InterPro" id="IPR018247">
    <property type="entry name" value="EF_Hand_1_Ca_BS"/>
</dbReference>
<dbReference type="AlphaFoldDB" id="A0A4R3I7M2"/>
<dbReference type="Gene3D" id="1.10.530.10">
    <property type="match status" value="1"/>
</dbReference>
<accession>A0A4R3I7M2</accession>
<dbReference type="SUPFAM" id="SSF53955">
    <property type="entry name" value="Lysozyme-like"/>
    <property type="match status" value="1"/>
</dbReference>
<feature type="domain" description="EF-hand" evidence="1">
    <location>
        <begin position="614"/>
        <end position="649"/>
    </location>
</feature>
<dbReference type="InterPro" id="IPR002048">
    <property type="entry name" value="EF_hand_dom"/>
</dbReference>
<keyword evidence="3" id="KW-1185">Reference proteome</keyword>
<dbReference type="PROSITE" id="PS50222">
    <property type="entry name" value="EF_HAND_2"/>
    <property type="match status" value="1"/>
</dbReference>
<dbReference type="GO" id="GO:0005509">
    <property type="term" value="F:calcium ion binding"/>
    <property type="evidence" value="ECO:0007669"/>
    <property type="project" value="InterPro"/>
</dbReference>